<comment type="caution">
    <text evidence="2">The sequence shown here is derived from an EMBL/GenBank/DDBJ whole genome shotgun (WGS) entry which is preliminary data.</text>
</comment>
<dbReference type="EMBL" id="BAABHJ010000003">
    <property type="protein sequence ID" value="GAA4603851.1"/>
    <property type="molecule type" value="Genomic_DNA"/>
</dbReference>
<proteinExistence type="predicted"/>
<gene>
    <name evidence="2" type="ORF">GCM10023195_12920</name>
</gene>
<feature type="domain" description="YcaO" evidence="1">
    <location>
        <begin position="63"/>
        <end position="389"/>
    </location>
</feature>
<dbReference type="InterPro" id="IPR003776">
    <property type="entry name" value="YcaO-like_dom"/>
</dbReference>
<dbReference type="Gene3D" id="3.30.1330.230">
    <property type="match status" value="1"/>
</dbReference>
<sequence length="389" mass="41462">MQKVFFAGTHRTRHPADTLATISPLLASYGITRLADVTGLDTIGIPVVMAIRPLAATLAVAQGKGATLDAARVSAAMEAVEFWHAERAIPAPAMTDTAAADLTLPYPVTELEQHAGSLLTEQTRMDWITASSAVTSAPVLLPRPLVRIGRHVRAGWRIYMLTASTNGLASGNTRAEAIIHGLCEVIERDTTSRLTGQAADAQEYIDPATVTDPCCARHLELLAEAGAWVELVHLPNRFGVPVMVCHLWCEDAGSAIVSGSGAHCDPGVALSRAITEAVQSRLTHISGARDDITSLVYRPGQYRPPITLGTARPWADIAARYTTTHATDDLEAIWLAARITRVTGWEPLVVDLTRGPGRSPFAVVRVAAPGLIYSARHVIPRPEPSGAAV</sequence>
<organism evidence="2 3">
    <name type="scientific">Actinoallomurus liliacearum</name>
    <dbReference type="NCBI Taxonomy" id="1080073"/>
    <lineage>
        <taxon>Bacteria</taxon>
        <taxon>Bacillati</taxon>
        <taxon>Actinomycetota</taxon>
        <taxon>Actinomycetes</taxon>
        <taxon>Streptosporangiales</taxon>
        <taxon>Thermomonosporaceae</taxon>
        <taxon>Actinoallomurus</taxon>
    </lineage>
</organism>
<dbReference type="Proteomes" id="UP001500212">
    <property type="component" value="Unassembled WGS sequence"/>
</dbReference>
<evidence type="ECO:0000313" key="3">
    <source>
        <dbReference type="Proteomes" id="UP001500212"/>
    </source>
</evidence>
<dbReference type="Gene3D" id="3.30.40.250">
    <property type="match status" value="1"/>
</dbReference>
<dbReference type="PANTHER" id="PTHR37809:SF1">
    <property type="entry name" value="RIBOSOMAL PROTEIN S12 METHYLTHIOTRANSFERASE ACCESSORY FACTOR YCAO"/>
    <property type="match status" value="1"/>
</dbReference>
<protein>
    <submittedName>
        <fullName evidence="2">YcaO-like family protein</fullName>
    </submittedName>
</protein>
<dbReference type="PROSITE" id="PS51664">
    <property type="entry name" value="YCAO"/>
    <property type="match status" value="1"/>
</dbReference>
<reference evidence="3" key="1">
    <citation type="journal article" date="2019" name="Int. J. Syst. Evol. Microbiol.">
        <title>The Global Catalogue of Microorganisms (GCM) 10K type strain sequencing project: providing services to taxonomists for standard genome sequencing and annotation.</title>
        <authorList>
            <consortium name="The Broad Institute Genomics Platform"/>
            <consortium name="The Broad Institute Genome Sequencing Center for Infectious Disease"/>
            <person name="Wu L."/>
            <person name="Ma J."/>
        </authorList>
    </citation>
    <scope>NUCLEOTIDE SEQUENCE [LARGE SCALE GENOMIC DNA]</scope>
    <source>
        <strain evidence="3">JCM 17938</strain>
    </source>
</reference>
<dbReference type="NCBIfam" id="TIGR00702">
    <property type="entry name" value="YcaO-type kinase domain"/>
    <property type="match status" value="1"/>
</dbReference>
<name>A0ABP8TDV7_9ACTN</name>
<evidence type="ECO:0000313" key="2">
    <source>
        <dbReference type="EMBL" id="GAA4603851.1"/>
    </source>
</evidence>
<dbReference type="PANTHER" id="PTHR37809">
    <property type="entry name" value="RIBOSOMAL PROTEIN S12 METHYLTHIOTRANSFERASE ACCESSORY FACTOR YCAO"/>
    <property type="match status" value="1"/>
</dbReference>
<dbReference type="Pfam" id="PF02624">
    <property type="entry name" value="YcaO"/>
    <property type="match status" value="1"/>
</dbReference>
<evidence type="ECO:0000259" key="1">
    <source>
        <dbReference type="PROSITE" id="PS51664"/>
    </source>
</evidence>
<accession>A0ABP8TDV7</accession>
<dbReference type="Gene3D" id="3.30.160.660">
    <property type="match status" value="1"/>
</dbReference>
<keyword evidence="3" id="KW-1185">Reference proteome</keyword>